<comment type="caution">
    <text evidence="1">The sequence shown here is derived from an EMBL/GenBank/DDBJ whole genome shotgun (WGS) entry which is preliminary data.</text>
</comment>
<keyword evidence="2" id="KW-1185">Reference proteome</keyword>
<organism evidence="1 2">
    <name type="scientific">Arctia plantaginis</name>
    <name type="common">Wood tiger moth</name>
    <name type="synonym">Phalaena plantaginis</name>
    <dbReference type="NCBI Taxonomy" id="874455"/>
    <lineage>
        <taxon>Eukaryota</taxon>
        <taxon>Metazoa</taxon>
        <taxon>Ecdysozoa</taxon>
        <taxon>Arthropoda</taxon>
        <taxon>Hexapoda</taxon>
        <taxon>Insecta</taxon>
        <taxon>Pterygota</taxon>
        <taxon>Neoptera</taxon>
        <taxon>Endopterygota</taxon>
        <taxon>Lepidoptera</taxon>
        <taxon>Glossata</taxon>
        <taxon>Ditrysia</taxon>
        <taxon>Noctuoidea</taxon>
        <taxon>Erebidae</taxon>
        <taxon>Arctiinae</taxon>
        <taxon>Arctia</taxon>
    </lineage>
</organism>
<evidence type="ECO:0000313" key="1">
    <source>
        <dbReference type="EMBL" id="CAB3238762.1"/>
    </source>
</evidence>
<accession>A0A8S0ZVI9</accession>
<dbReference type="EMBL" id="CADEBC010000500">
    <property type="protein sequence ID" value="CAB3238762.1"/>
    <property type="molecule type" value="Genomic_DNA"/>
</dbReference>
<reference evidence="1 2" key="1">
    <citation type="submission" date="2020-04" db="EMBL/GenBank/DDBJ databases">
        <authorList>
            <person name="Wallbank WR R."/>
            <person name="Pardo Diaz C."/>
            <person name="Kozak K."/>
            <person name="Martin S."/>
            <person name="Jiggins C."/>
            <person name="Moest M."/>
            <person name="Warren A I."/>
            <person name="Byers J.R.P. K."/>
            <person name="Montejo-Kovacevich G."/>
            <person name="Yen C E."/>
        </authorList>
    </citation>
    <scope>NUCLEOTIDE SEQUENCE [LARGE SCALE GENOMIC DNA]</scope>
</reference>
<evidence type="ECO:0000313" key="2">
    <source>
        <dbReference type="Proteomes" id="UP000494106"/>
    </source>
</evidence>
<gene>
    <name evidence="1" type="ORF">APLA_LOCUS7557</name>
</gene>
<protein>
    <submittedName>
        <fullName evidence="1">Uncharacterized protein</fullName>
    </submittedName>
</protein>
<proteinExistence type="predicted"/>
<dbReference type="AlphaFoldDB" id="A0A8S0ZVI9"/>
<dbReference type="Proteomes" id="UP000494106">
    <property type="component" value="Unassembled WGS sequence"/>
</dbReference>
<name>A0A8S0ZVI9_ARCPL</name>
<sequence>MRKLFELKTRPVRDESDYLPDTAKDGRITNADNLYPCQTGTQLSKPQVGRWSHIKFRLRTHTWHFATAVTETLGTEWLT</sequence>